<dbReference type="EMBL" id="CP146069">
    <property type="protein sequence ID" value="WWR47337.1"/>
    <property type="molecule type" value="Genomic_DNA"/>
</dbReference>
<evidence type="ECO:0000313" key="9">
    <source>
        <dbReference type="Proteomes" id="UP001364156"/>
    </source>
</evidence>
<dbReference type="NCBIfam" id="TIGR02396">
    <property type="entry name" value="diverge_rpsU"/>
    <property type="match status" value="1"/>
</dbReference>
<evidence type="ECO:0000256" key="4">
    <source>
        <dbReference type="ARBA" id="ARBA00022946"/>
    </source>
</evidence>
<protein>
    <submittedName>
        <fullName evidence="8">COQ9 family protein</fullName>
    </submittedName>
</protein>
<organism evidence="8 9">
    <name type="scientific">Roseovarius phycicola</name>
    <dbReference type="NCBI Taxonomy" id="3080976"/>
    <lineage>
        <taxon>Bacteria</taxon>
        <taxon>Pseudomonadati</taxon>
        <taxon>Pseudomonadota</taxon>
        <taxon>Alphaproteobacteria</taxon>
        <taxon>Rhodobacterales</taxon>
        <taxon>Roseobacteraceae</taxon>
        <taxon>Roseovarius</taxon>
    </lineage>
</organism>
<sequence>MADQDIKQTLLDAAKPHVPFDGWSEATFRAAQKDASISPGLATAACPRGAVDLAMAFHEEGDEAMLALLKEADLSQMRFRDKVTAAVRYRLEAVDDKELVRRGVTLFALPHYAFEGAQAIWTTCDHIWTALGDRSDDVNWYTKRATLSGVYSATVLYWLGDESEGHEKTWAFLDRRIEDVMQFEKVKAKARDNKLIDGLMKGPLSFLNRIKAPSGTSPTGMPGRWSR</sequence>
<evidence type="ECO:0000256" key="3">
    <source>
        <dbReference type="ARBA" id="ARBA00022688"/>
    </source>
</evidence>
<comment type="function">
    <text evidence="6">Membrane-associated protein that warps the membrane surface to access and bind aromatic isoprenes with high specificity, including ubiquinone (CoQ) isoprene intermediates and presents them directly to COQ7, therefore facilitating the COQ7-mediated hydroxylase step. Participates in the biosynthesis of coenzyme Q, also named ubiquinone, an essential lipid-soluble electron transporter for aerobic cellular respiration.</text>
</comment>
<comment type="similarity">
    <text evidence="2">Belongs to the COQ9 family.</text>
</comment>
<gene>
    <name evidence="8" type="ORF">RZ517_03915</name>
</gene>
<dbReference type="RefSeq" id="WP_338550166.1">
    <property type="nucleotide sequence ID" value="NZ_CP146069.1"/>
</dbReference>
<feature type="domain" description="COQ9 C-terminal" evidence="7">
    <location>
        <begin position="116"/>
        <end position="184"/>
    </location>
</feature>
<accession>A0ABZ2HHB4</accession>
<keyword evidence="4" id="KW-0809">Transit peptide</keyword>
<dbReference type="InterPro" id="IPR013718">
    <property type="entry name" value="COQ9_C"/>
</dbReference>
<name>A0ABZ2HHB4_9RHOB</name>
<keyword evidence="5" id="KW-0446">Lipid-binding</keyword>
<dbReference type="Proteomes" id="UP001364156">
    <property type="component" value="Chromosome"/>
</dbReference>
<proteinExistence type="inferred from homology"/>
<evidence type="ECO:0000313" key="8">
    <source>
        <dbReference type="EMBL" id="WWR47337.1"/>
    </source>
</evidence>
<keyword evidence="3" id="KW-0831">Ubiquinone biosynthesis</keyword>
<evidence type="ECO:0000256" key="1">
    <source>
        <dbReference type="ARBA" id="ARBA00004749"/>
    </source>
</evidence>
<dbReference type="Pfam" id="PF08511">
    <property type="entry name" value="COQ9"/>
    <property type="match status" value="1"/>
</dbReference>
<dbReference type="InterPro" id="IPR012762">
    <property type="entry name" value="Ubiq_biosynth_COQ9"/>
</dbReference>
<dbReference type="PANTHER" id="PTHR21427">
    <property type="entry name" value="UBIQUINONE BIOSYNTHESIS PROTEIN COQ9, MITOCHONDRIAL"/>
    <property type="match status" value="1"/>
</dbReference>
<dbReference type="Gene3D" id="1.10.357.10">
    <property type="entry name" value="Tetracycline Repressor, domain 2"/>
    <property type="match status" value="1"/>
</dbReference>
<keyword evidence="9" id="KW-1185">Reference proteome</keyword>
<dbReference type="PANTHER" id="PTHR21427:SF19">
    <property type="entry name" value="UBIQUINONE BIOSYNTHESIS PROTEIN COQ9, MITOCHONDRIAL"/>
    <property type="match status" value="1"/>
</dbReference>
<evidence type="ECO:0000256" key="5">
    <source>
        <dbReference type="ARBA" id="ARBA00023121"/>
    </source>
</evidence>
<evidence type="ECO:0000256" key="2">
    <source>
        <dbReference type="ARBA" id="ARBA00010766"/>
    </source>
</evidence>
<reference evidence="8 9" key="1">
    <citation type="submission" date="2023-10" db="EMBL/GenBank/DDBJ databases">
        <title>Roseovarius strain S88 nov., isolated from a marine algae.</title>
        <authorList>
            <person name="Lee M.W."/>
            <person name="Lee J.K."/>
            <person name="Kim J.M."/>
            <person name="Choi D.G."/>
            <person name="Baek J.H."/>
            <person name="Bayburt H."/>
            <person name="Jung J.J."/>
            <person name="Han D.M."/>
            <person name="Jeon C.O."/>
        </authorList>
    </citation>
    <scope>NUCLEOTIDE SEQUENCE [LARGE SCALE GENOMIC DNA]</scope>
    <source>
        <strain evidence="8 9">S88</strain>
    </source>
</reference>
<evidence type="ECO:0000256" key="6">
    <source>
        <dbReference type="ARBA" id="ARBA00058104"/>
    </source>
</evidence>
<comment type="pathway">
    <text evidence="1">Cofactor biosynthesis; ubiquinone biosynthesis.</text>
</comment>
<evidence type="ECO:0000259" key="7">
    <source>
        <dbReference type="Pfam" id="PF08511"/>
    </source>
</evidence>